<evidence type="ECO:0000313" key="6">
    <source>
        <dbReference type="EMBL" id="AIJ09908.1"/>
    </source>
</evidence>
<evidence type="ECO:0000256" key="3">
    <source>
        <dbReference type="ARBA" id="ARBA00023235"/>
    </source>
</evidence>
<keyword evidence="3 4" id="KW-0413">Isomerase</keyword>
<feature type="active site" evidence="5">
    <location>
        <position position="168"/>
    </location>
</feature>
<dbReference type="InterPro" id="IPR025532">
    <property type="entry name" value="G6P_1-epimerase"/>
</dbReference>
<dbReference type="SUPFAM" id="SSF74650">
    <property type="entry name" value="Galactose mutarotase-like"/>
    <property type="match status" value="1"/>
</dbReference>
<dbReference type="HOGENOM" id="CLU_048345_4_1_6"/>
<evidence type="ECO:0000256" key="2">
    <source>
        <dbReference type="ARBA" id="ARBA00005866"/>
    </source>
</evidence>
<evidence type="ECO:0000256" key="4">
    <source>
        <dbReference type="PIRNR" id="PIRNR016020"/>
    </source>
</evidence>
<protein>
    <recommendedName>
        <fullName evidence="4">Putative glucose-6-phosphate 1-epimerase</fullName>
        <ecNumber evidence="4">5.1.3.15</ecNumber>
    </recommendedName>
</protein>
<sequence length="298" mass="33225">MSQNMSEKIFSLPVERQITPYLSLRQLDALPIVVVNHPRLRAAVALQGAHLLLWQPSGEKPALWLSPDSAFQPGEPIRGGVPICWPWFGPAQQEGYPAHGFARNLPWTLSAHDEDAQGVTLTLTLKESDASRKYWPHDFSLTARYRLSDHCSMELEAYGDYRCQAALHTYFNIADINAVSVSGLGEPYLDKVNGGAEAIQQGALTFSARTDRVYTAPEPFSVIHDRGFQRSIEIHHHHHSDVVAWNPWREIAAAMADMPNDGYHTMVCVETARVSQPLQVSSGCPARLAATLRLRPQR</sequence>
<feature type="active site" evidence="5">
    <location>
        <position position="270"/>
    </location>
</feature>
<organism evidence="6 7">
    <name type="scientific">Edwardsiella anguillarum ET080813</name>
    <dbReference type="NCBI Taxonomy" id="667120"/>
    <lineage>
        <taxon>Bacteria</taxon>
        <taxon>Pseudomonadati</taxon>
        <taxon>Pseudomonadota</taxon>
        <taxon>Gammaproteobacteria</taxon>
        <taxon>Enterobacterales</taxon>
        <taxon>Hafniaceae</taxon>
        <taxon>Edwardsiella</taxon>
    </lineage>
</organism>
<comment type="similarity">
    <text evidence="2 4">Belongs to the glucose-6-phosphate 1-epimerase family.</text>
</comment>
<accession>A0A076LTV8</accession>
<dbReference type="PANTHER" id="PTHR11122:SF13">
    <property type="entry name" value="GLUCOSE-6-PHOSPHATE 1-EPIMERASE"/>
    <property type="match status" value="1"/>
</dbReference>
<dbReference type="Gene3D" id="2.70.98.10">
    <property type="match status" value="1"/>
</dbReference>
<dbReference type="GO" id="GO:0030246">
    <property type="term" value="F:carbohydrate binding"/>
    <property type="evidence" value="ECO:0007669"/>
    <property type="project" value="UniProtKB-UniRule"/>
</dbReference>
<dbReference type="GO" id="GO:0047938">
    <property type="term" value="F:glucose-6-phosphate 1-epimerase activity"/>
    <property type="evidence" value="ECO:0007669"/>
    <property type="project" value="UniProtKB-UniRule"/>
</dbReference>
<proteinExistence type="inferred from homology"/>
<dbReference type="KEGG" id="ete:ETEE_3487"/>
<dbReference type="GO" id="GO:0005737">
    <property type="term" value="C:cytoplasm"/>
    <property type="evidence" value="ECO:0007669"/>
    <property type="project" value="TreeGrafter"/>
</dbReference>
<dbReference type="EC" id="5.1.3.15" evidence="4"/>
<dbReference type="GO" id="GO:0005975">
    <property type="term" value="P:carbohydrate metabolic process"/>
    <property type="evidence" value="ECO:0007669"/>
    <property type="project" value="InterPro"/>
</dbReference>
<evidence type="ECO:0000313" key="7">
    <source>
        <dbReference type="Proteomes" id="UP000028681"/>
    </source>
</evidence>
<evidence type="ECO:0000256" key="1">
    <source>
        <dbReference type="ARBA" id="ARBA00001096"/>
    </source>
</evidence>
<dbReference type="Pfam" id="PF01263">
    <property type="entry name" value="Aldose_epim"/>
    <property type="match status" value="1"/>
</dbReference>
<dbReference type="PIRSF" id="PIRSF016020">
    <property type="entry name" value="PHexose_mutarotase"/>
    <property type="match status" value="1"/>
</dbReference>
<dbReference type="InterPro" id="IPR014718">
    <property type="entry name" value="GH-type_carb-bd"/>
</dbReference>
<comment type="catalytic activity">
    <reaction evidence="1">
        <text>alpha-D-glucose 6-phosphate = beta-D-glucose 6-phosphate</text>
        <dbReference type="Rhea" id="RHEA:16249"/>
        <dbReference type="ChEBI" id="CHEBI:58225"/>
        <dbReference type="ChEBI" id="CHEBI:58247"/>
        <dbReference type="EC" id="5.1.3.15"/>
    </reaction>
</comment>
<name>A0A076LTV8_9GAMM</name>
<reference evidence="6 7" key="1">
    <citation type="journal article" date="2012" name="PLoS ONE">
        <title>Edwardsiella comparative phylogenomics reveal the new intra/inter-species taxonomic relationships, virulence evolution and niche adaptation mechanisms.</title>
        <authorList>
            <person name="Yang M."/>
            <person name="Lv Y."/>
            <person name="Xiao J."/>
            <person name="Wu H."/>
            <person name="Zheng H."/>
            <person name="Liu Q."/>
            <person name="Zhang Y."/>
            <person name="Wang Q."/>
        </authorList>
    </citation>
    <scope>NUCLEOTIDE SEQUENCE [LARGE SCALE GENOMIC DNA]</scope>
    <source>
        <strain evidence="7">080813</strain>
    </source>
</reference>
<dbReference type="InterPro" id="IPR011013">
    <property type="entry name" value="Gal_mutarotase_sf_dom"/>
</dbReference>
<dbReference type="InterPro" id="IPR008183">
    <property type="entry name" value="Aldose_1/G6P_1-epimerase"/>
</dbReference>
<gene>
    <name evidence="6" type="primary">yeaD</name>
    <name evidence="6" type="ORF">ETEE_3487</name>
</gene>
<dbReference type="Proteomes" id="UP000028681">
    <property type="component" value="Chromosome"/>
</dbReference>
<dbReference type="EMBL" id="CP006664">
    <property type="protein sequence ID" value="AIJ09908.1"/>
    <property type="molecule type" value="Genomic_DNA"/>
</dbReference>
<dbReference type="CDD" id="cd09020">
    <property type="entry name" value="D-hex-6-P-epi_like"/>
    <property type="match status" value="1"/>
</dbReference>
<dbReference type="PANTHER" id="PTHR11122">
    <property type="entry name" value="APOSPORY-ASSOCIATED PROTEIN C-RELATED"/>
    <property type="match status" value="1"/>
</dbReference>
<evidence type="ECO:0000256" key="5">
    <source>
        <dbReference type="PIRSR" id="PIRSR016020-1"/>
    </source>
</evidence>
<dbReference type="AlphaFoldDB" id="A0A076LTV8"/>